<dbReference type="STRING" id="7739.C3Z2G8"/>
<sequence length="164" mass="18843">MWETKAVPADLKDATIITISKKRDRFIFGNYHGISLFGIAVKIARILLDRLLAVAEPVLPDSLCGFVVPRTCSPALRIRWHHIDIVSAGQDMSEECPQPDFLARSCIRNWNPAQDPRFRDQLKATILRCDTKHTNWKTLAENRTIIQGTDHMEQHRRCEAEILR</sequence>
<proteinExistence type="predicted"/>
<organism>
    <name type="scientific">Branchiostoma floridae</name>
    <name type="common">Florida lancelet</name>
    <name type="synonym">Amphioxus</name>
    <dbReference type="NCBI Taxonomy" id="7739"/>
    <lineage>
        <taxon>Eukaryota</taxon>
        <taxon>Metazoa</taxon>
        <taxon>Chordata</taxon>
        <taxon>Cephalochordata</taxon>
        <taxon>Leptocardii</taxon>
        <taxon>Amphioxiformes</taxon>
        <taxon>Branchiostomatidae</taxon>
        <taxon>Branchiostoma</taxon>
    </lineage>
</organism>
<dbReference type="EMBL" id="GG666574">
    <property type="protein sequence ID" value="EEN53219.1"/>
    <property type="molecule type" value="Genomic_DNA"/>
</dbReference>
<evidence type="ECO:0000313" key="1">
    <source>
        <dbReference type="EMBL" id="EEN53219.1"/>
    </source>
</evidence>
<dbReference type="AlphaFoldDB" id="C3Z2G8"/>
<gene>
    <name evidence="1" type="ORF">BRAFLDRAFT_66334</name>
</gene>
<dbReference type="eggNOG" id="KOG1075">
    <property type="taxonomic scope" value="Eukaryota"/>
</dbReference>
<reference evidence="1" key="1">
    <citation type="journal article" date="2008" name="Nature">
        <title>The amphioxus genome and the evolution of the chordate karyotype.</title>
        <authorList>
            <consortium name="US DOE Joint Genome Institute (JGI-PGF)"/>
            <person name="Putnam N.H."/>
            <person name="Butts T."/>
            <person name="Ferrier D.E.K."/>
            <person name="Furlong R.F."/>
            <person name="Hellsten U."/>
            <person name="Kawashima T."/>
            <person name="Robinson-Rechavi M."/>
            <person name="Shoguchi E."/>
            <person name="Terry A."/>
            <person name="Yu J.-K."/>
            <person name="Benito-Gutierrez E.L."/>
            <person name="Dubchak I."/>
            <person name="Garcia-Fernandez J."/>
            <person name="Gibson-Brown J.J."/>
            <person name="Grigoriev I.V."/>
            <person name="Horton A.C."/>
            <person name="de Jong P.J."/>
            <person name="Jurka J."/>
            <person name="Kapitonov V.V."/>
            <person name="Kohara Y."/>
            <person name="Kuroki Y."/>
            <person name="Lindquist E."/>
            <person name="Lucas S."/>
            <person name="Osoegawa K."/>
            <person name="Pennacchio L.A."/>
            <person name="Salamov A.A."/>
            <person name="Satou Y."/>
            <person name="Sauka-Spengler T."/>
            <person name="Schmutz J."/>
            <person name="Shin-I T."/>
            <person name="Toyoda A."/>
            <person name="Bronner-Fraser M."/>
            <person name="Fujiyama A."/>
            <person name="Holland L.Z."/>
            <person name="Holland P.W.H."/>
            <person name="Satoh N."/>
            <person name="Rokhsar D.S."/>
        </authorList>
    </citation>
    <scope>NUCLEOTIDE SEQUENCE [LARGE SCALE GENOMIC DNA]</scope>
    <source>
        <strain evidence="1">S238N-H82</strain>
        <tissue evidence="1">Testes</tissue>
    </source>
</reference>
<dbReference type="InParanoid" id="C3Z2G8"/>
<accession>C3Z2G8</accession>
<protein>
    <submittedName>
        <fullName evidence="1">Uncharacterized protein</fullName>
    </submittedName>
</protein>
<name>C3Z2G8_BRAFL</name>